<keyword evidence="9" id="KW-0798">TonB box</keyword>
<dbReference type="InterPro" id="IPR036942">
    <property type="entry name" value="Beta-barrel_TonB_sf"/>
</dbReference>
<dbReference type="RefSeq" id="WP_146083365.1">
    <property type="nucleotide sequence ID" value="NZ_PTIY01000014.1"/>
</dbReference>
<dbReference type="InterPro" id="IPR000531">
    <property type="entry name" value="Beta-barrel_TonB"/>
</dbReference>
<comment type="caution">
    <text evidence="14">The sequence shown here is derived from an EMBL/GenBank/DDBJ whole genome shotgun (WGS) entry which is preliminary data.</text>
</comment>
<keyword evidence="15" id="KW-1185">Reference proteome</keyword>
<sequence>SYGGTVNLNGKFSTWGLKHDVLGGWDFYSLDTAISAWQLAPATVGTINIYQPVYDRSGVNLSTTPKNFFLSESIYWNGVYFQDQITLFDKLHILGGGRYDWAYQASGNASGVTKSVADAAANLRGVDNQQFSPRVGLLYQPWDWLSLYGNFVESLGSANTATGVGGTVLGPETAEQYEAGFKTEFFDKRLISSVAFYQLTKKNMTVPITGTAFSEAIGEARSEGVEIDVTGKVTDAVSLIATYAYTDASILKGSNEGKRLWNVPRNSGSFWAKYDFQQAAVRGLSMGAGVYFQSQREGDAANTFELPGYGRLDALVKYKLPIAKAKTTLQFNVENLLDHQYYVSTSNSNTFINPGSPRTFMGSVKVEF</sequence>
<evidence type="ECO:0000259" key="13">
    <source>
        <dbReference type="Pfam" id="PF00593"/>
    </source>
</evidence>
<accession>A0A2S6GQ67</accession>
<feature type="non-terminal residue" evidence="14">
    <location>
        <position position="1"/>
    </location>
</feature>
<evidence type="ECO:0000256" key="1">
    <source>
        <dbReference type="ARBA" id="ARBA00004571"/>
    </source>
</evidence>
<keyword evidence="2 12" id="KW-0813">Transport</keyword>
<evidence type="ECO:0000256" key="11">
    <source>
        <dbReference type="ARBA" id="ARBA00023237"/>
    </source>
</evidence>
<evidence type="ECO:0000256" key="5">
    <source>
        <dbReference type="ARBA" id="ARBA00022692"/>
    </source>
</evidence>
<dbReference type="Gene3D" id="2.40.170.20">
    <property type="entry name" value="TonB-dependent receptor, beta-barrel domain"/>
    <property type="match status" value="1"/>
</dbReference>
<evidence type="ECO:0000313" key="14">
    <source>
        <dbReference type="EMBL" id="PPK67337.1"/>
    </source>
</evidence>
<reference evidence="14 15" key="1">
    <citation type="submission" date="2018-02" db="EMBL/GenBank/DDBJ databases">
        <title>Subsurface microbial communities from deep shales in Ohio and West Virginia, USA.</title>
        <authorList>
            <person name="Wrighton K."/>
        </authorList>
    </citation>
    <scope>NUCLEOTIDE SEQUENCE [LARGE SCALE GENOMIC DNA]</scope>
    <source>
        <strain evidence="14 15">OWC-G53F</strain>
    </source>
</reference>
<protein>
    <submittedName>
        <fullName evidence="14">TonB-dependent siderophore receptor</fullName>
    </submittedName>
</protein>
<keyword evidence="3 12" id="KW-1134">Transmembrane beta strand</keyword>
<dbReference type="EMBL" id="PTIY01000014">
    <property type="protein sequence ID" value="PPK67337.1"/>
    <property type="molecule type" value="Genomic_DNA"/>
</dbReference>
<comment type="similarity">
    <text evidence="12">Belongs to the TonB-dependent receptor family.</text>
</comment>
<dbReference type="AlphaFoldDB" id="A0A2S6GQ67"/>
<comment type="subcellular location">
    <subcellularLocation>
        <location evidence="1 12">Cell outer membrane</location>
        <topology evidence="1 12">Multi-pass membrane protein</topology>
    </subcellularLocation>
</comment>
<dbReference type="InterPro" id="IPR039426">
    <property type="entry name" value="TonB-dep_rcpt-like"/>
</dbReference>
<dbReference type="PANTHER" id="PTHR32552">
    <property type="entry name" value="FERRICHROME IRON RECEPTOR-RELATED"/>
    <property type="match status" value="1"/>
</dbReference>
<evidence type="ECO:0000256" key="10">
    <source>
        <dbReference type="ARBA" id="ARBA00023136"/>
    </source>
</evidence>
<dbReference type="PANTHER" id="PTHR32552:SF68">
    <property type="entry name" value="FERRICHROME OUTER MEMBRANE TRANSPORTER_PHAGE RECEPTOR"/>
    <property type="match status" value="1"/>
</dbReference>
<evidence type="ECO:0000313" key="15">
    <source>
        <dbReference type="Proteomes" id="UP000238071"/>
    </source>
</evidence>
<proteinExistence type="inferred from homology"/>
<dbReference type="Proteomes" id="UP000238071">
    <property type="component" value="Unassembled WGS sequence"/>
</dbReference>
<keyword evidence="11 12" id="KW-0998">Cell outer membrane</keyword>
<keyword evidence="7" id="KW-0408">Iron</keyword>
<keyword evidence="4" id="KW-0410">Iron transport</keyword>
<keyword evidence="5 12" id="KW-0812">Transmembrane</keyword>
<feature type="domain" description="TonB-dependent receptor-like beta-barrel" evidence="13">
    <location>
        <begin position="7"/>
        <end position="336"/>
    </location>
</feature>
<evidence type="ECO:0000256" key="9">
    <source>
        <dbReference type="ARBA" id="ARBA00023077"/>
    </source>
</evidence>
<dbReference type="PROSITE" id="PS52016">
    <property type="entry name" value="TONB_DEPENDENT_REC_3"/>
    <property type="match status" value="1"/>
</dbReference>
<evidence type="ECO:0000256" key="3">
    <source>
        <dbReference type="ARBA" id="ARBA00022452"/>
    </source>
</evidence>
<dbReference type="OrthoDB" id="5565838at2"/>
<keyword evidence="10 12" id="KW-0472">Membrane</keyword>
<evidence type="ECO:0000256" key="6">
    <source>
        <dbReference type="ARBA" id="ARBA00022729"/>
    </source>
</evidence>
<dbReference type="SUPFAM" id="SSF56935">
    <property type="entry name" value="Porins"/>
    <property type="match status" value="1"/>
</dbReference>
<organism evidence="14 15">
    <name type="scientific">Methylobacter tundripaludum</name>
    <dbReference type="NCBI Taxonomy" id="173365"/>
    <lineage>
        <taxon>Bacteria</taxon>
        <taxon>Pseudomonadati</taxon>
        <taxon>Pseudomonadota</taxon>
        <taxon>Gammaproteobacteria</taxon>
        <taxon>Methylococcales</taxon>
        <taxon>Methylococcaceae</taxon>
        <taxon>Methylobacter</taxon>
    </lineage>
</organism>
<evidence type="ECO:0000256" key="12">
    <source>
        <dbReference type="PROSITE-ProRule" id="PRU01360"/>
    </source>
</evidence>
<evidence type="ECO:0000256" key="7">
    <source>
        <dbReference type="ARBA" id="ARBA00023004"/>
    </source>
</evidence>
<evidence type="ECO:0000256" key="8">
    <source>
        <dbReference type="ARBA" id="ARBA00023065"/>
    </source>
</evidence>
<name>A0A2S6GQ67_9GAMM</name>
<dbReference type="Pfam" id="PF00593">
    <property type="entry name" value="TonB_dep_Rec_b-barrel"/>
    <property type="match status" value="1"/>
</dbReference>
<dbReference type="GO" id="GO:0015344">
    <property type="term" value="F:siderophore uptake transmembrane transporter activity"/>
    <property type="evidence" value="ECO:0007669"/>
    <property type="project" value="TreeGrafter"/>
</dbReference>
<gene>
    <name evidence="14" type="ORF">B0F88_11484</name>
</gene>
<dbReference type="GO" id="GO:0009279">
    <property type="term" value="C:cell outer membrane"/>
    <property type="evidence" value="ECO:0007669"/>
    <property type="project" value="UniProtKB-SubCell"/>
</dbReference>
<evidence type="ECO:0000256" key="2">
    <source>
        <dbReference type="ARBA" id="ARBA00022448"/>
    </source>
</evidence>
<keyword evidence="14" id="KW-0675">Receptor</keyword>
<evidence type="ECO:0000256" key="4">
    <source>
        <dbReference type="ARBA" id="ARBA00022496"/>
    </source>
</evidence>
<keyword evidence="8" id="KW-0406">Ion transport</keyword>
<keyword evidence="6" id="KW-0732">Signal</keyword>